<keyword evidence="3" id="KW-1185">Reference proteome</keyword>
<name>R4PWK4_9BACT</name>
<evidence type="ECO:0000313" key="3">
    <source>
        <dbReference type="Proteomes" id="UP000013893"/>
    </source>
</evidence>
<protein>
    <submittedName>
        <fullName evidence="2">Uncharacterized protein</fullName>
    </submittedName>
</protein>
<organism evidence="2 3">
    <name type="scientific">Candidatus Saccharimonas aalborgensis</name>
    <dbReference type="NCBI Taxonomy" id="1332188"/>
    <lineage>
        <taxon>Bacteria</taxon>
        <taxon>Candidatus Saccharimonadota</taxon>
        <taxon>Candidatus Saccharimonadia</taxon>
        <taxon>Candidatus Saccharimonadales</taxon>
        <taxon>Candidatus Saccharimonadaceae</taxon>
        <taxon>Candidatus Saccharimonas</taxon>
    </lineage>
</organism>
<evidence type="ECO:0000313" key="2">
    <source>
        <dbReference type="EMBL" id="AGL62137.1"/>
    </source>
</evidence>
<dbReference type="OrthoDB" id="4376109at2"/>
<dbReference type="RefSeq" id="WP_015641587.1">
    <property type="nucleotide sequence ID" value="NC_021219.1"/>
</dbReference>
<keyword evidence="1" id="KW-0472">Membrane</keyword>
<gene>
    <name evidence="2" type="ORF">L336_0429</name>
</gene>
<feature type="transmembrane region" description="Helical" evidence="1">
    <location>
        <begin position="23"/>
        <end position="48"/>
    </location>
</feature>
<dbReference type="KEGG" id="saal:L336_0429"/>
<dbReference type="EMBL" id="CP005957">
    <property type="protein sequence ID" value="AGL62137.1"/>
    <property type="molecule type" value="Genomic_DNA"/>
</dbReference>
<keyword evidence="1" id="KW-0812">Transmembrane</keyword>
<reference evidence="2 3" key="1">
    <citation type="journal article" date="2013" name="Nat. Biotechnol.">
        <title>Genome sequences of rare, uncultured bacteria obtained by differential coverage binning of multiple metagenomes.</title>
        <authorList>
            <person name="Albertsen M."/>
            <person name="Hugenholtz P."/>
            <person name="Skarshewski A."/>
            <person name="Nielsen K.L."/>
            <person name="Tyson G.W."/>
            <person name="Nielsen P.H."/>
        </authorList>
    </citation>
    <scope>NUCLEOTIDE SEQUENCE [LARGE SCALE GENOMIC DNA]</scope>
    <source>
        <strain evidence="2">TM71</strain>
    </source>
</reference>
<sequence length="173" mass="18846">MLKELKHTPATARGRRRQHRRRSAVIATIALLLVLLLALAAALWYVWWTGQHAEVKVSKVQPAPTREVAPPKVADNAPVGVSISVLTSPLSAGSNASITIRTKPKAACSIIVTYDNSEKSRDSGLVPKMADEYGVVSWSWSVESNRTKGKWPIDITCAENGKSGYMRGELVVQ</sequence>
<proteinExistence type="predicted"/>
<dbReference type="Proteomes" id="UP000013893">
    <property type="component" value="Chromosome"/>
</dbReference>
<accession>R4PWK4</accession>
<dbReference type="HOGENOM" id="CLU_1544829_0_0_0"/>
<evidence type="ECO:0000256" key="1">
    <source>
        <dbReference type="SAM" id="Phobius"/>
    </source>
</evidence>
<dbReference type="AlphaFoldDB" id="R4PWK4"/>
<dbReference type="STRING" id="1332188.L336_0429"/>
<keyword evidence="1" id="KW-1133">Transmembrane helix</keyword>